<keyword evidence="1" id="KW-0812">Transmembrane</keyword>
<accession>A0ABT1ZKS0</accession>
<dbReference type="InterPro" id="IPR007404">
    <property type="entry name" value="YdjM-like"/>
</dbReference>
<keyword evidence="2" id="KW-0378">Hydrolase</keyword>
<evidence type="ECO:0000313" key="2">
    <source>
        <dbReference type="EMBL" id="MCS0580510.1"/>
    </source>
</evidence>
<evidence type="ECO:0000256" key="1">
    <source>
        <dbReference type="SAM" id="Phobius"/>
    </source>
</evidence>
<keyword evidence="3" id="KW-1185">Reference proteome</keyword>
<name>A0ABT1ZKS0_9BURK</name>
<sequence>MDNITHSVVGLGIGALIDRSVAPETSPDDQRVRTRLLLVLGCLASNFPDLDLVLTHLLAPPLGYLLHHRGHTHTLLGACGEIVVLLGLVWLLWPAARRLLRTSGRARGAAVVTAGVGTVLHIAMDGLNVYGVHPFWPFDPSWYYGDLVFIVEPVFWIAFGVPLAALVRGRTTRGLLLALLAAVSISVTAAGFLQWGSLAGLLALGLPLAWIARRVDGPRGRAAPGAGLAASLAFVGIQAVALHEARAITAAAVVRLDPHDRVLDTALSAYPANPLCWSFVTVAVDAAHGDYHLRRGQLSVAPAITPVAHCPAPIAGRAVGTDARLAWQAEERDDLARLRGLQATNCHFNAWMRFARAPSVGATTATDARWSPPGGRNFSTIDHAALAAAPCPQPVPSWAYPRADLLTAPRASAAAAAAHRLSGAHAGSAALPSTFQKN</sequence>
<dbReference type="Pfam" id="PF04307">
    <property type="entry name" value="YdjM"/>
    <property type="match status" value="1"/>
</dbReference>
<proteinExistence type="predicted"/>
<organism evidence="2 3">
    <name type="scientific">Massilia pinisoli</name>
    <dbReference type="NCBI Taxonomy" id="1772194"/>
    <lineage>
        <taxon>Bacteria</taxon>
        <taxon>Pseudomonadati</taxon>
        <taxon>Pseudomonadota</taxon>
        <taxon>Betaproteobacteria</taxon>
        <taxon>Burkholderiales</taxon>
        <taxon>Oxalobacteraceae</taxon>
        <taxon>Telluria group</taxon>
        <taxon>Massilia</taxon>
    </lineage>
</organism>
<feature type="transmembrane region" description="Helical" evidence="1">
    <location>
        <begin position="174"/>
        <end position="192"/>
    </location>
</feature>
<feature type="transmembrane region" description="Helical" evidence="1">
    <location>
        <begin position="147"/>
        <end position="167"/>
    </location>
</feature>
<gene>
    <name evidence="2" type="ORF">NX784_02805</name>
</gene>
<keyword evidence="1" id="KW-1133">Transmembrane helix</keyword>
<dbReference type="PANTHER" id="PTHR40031:SF1">
    <property type="entry name" value="MEMBRANE-BOUND METAL-DEPENDENT HYDROLASE"/>
    <property type="match status" value="1"/>
</dbReference>
<dbReference type="InterPro" id="IPR053170">
    <property type="entry name" value="Transcription_regulator"/>
</dbReference>
<dbReference type="GO" id="GO:0016787">
    <property type="term" value="F:hydrolase activity"/>
    <property type="evidence" value="ECO:0007669"/>
    <property type="project" value="UniProtKB-KW"/>
</dbReference>
<feature type="transmembrane region" description="Helical" evidence="1">
    <location>
        <begin position="108"/>
        <end position="127"/>
    </location>
</feature>
<feature type="transmembrane region" description="Helical" evidence="1">
    <location>
        <begin position="36"/>
        <end position="55"/>
    </location>
</feature>
<dbReference type="EMBL" id="JANUGW010000002">
    <property type="protein sequence ID" value="MCS0580510.1"/>
    <property type="molecule type" value="Genomic_DNA"/>
</dbReference>
<dbReference type="Proteomes" id="UP001204151">
    <property type="component" value="Unassembled WGS sequence"/>
</dbReference>
<protein>
    <submittedName>
        <fullName evidence="2">Metal-dependent hydrolase</fullName>
    </submittedName>
</protein>
<dbReference type="PANTHER" id="PTHR40031">
    <property type="entry name" value="HYPOTHETICAL MEMBRANE SPANNING PROTEIN"/>
    <property type="match status" value="1"/>
</dbReference>
<comment type="caution">
    <text evidence="2">The sequence shown here is derived from an EMBL/GenBank/DDBJ whole genome shotgun (WGS) entry which is preliminary data.</text>
</comment>
<reference evidence="2 3" key="1">
    <citation type="submission" date="2022-08" db="EMBL/GenBank/DDBJ databases">
        <title>Reclassification of Massilia species as members of the genera Telluria, Duganella, Pseudoduganella, Mokoshia gen. nov. and Zemynaea gen. nov. using orthogonal and non-orthogonal genome-based approaches.</title>
        <authorList>
            <person name="Bowman J.P."/>
        </authorList>
    </citation>
    <scope>NUCLEOTIDE SEQUENCE [LARGE SCALE GENOMIC DNA]</scope>
    <source>
        <strain evidence="2 3">JCM 31316</strain>
    </source>
</reference>
<feature type="transmembrane region" description="Helical" evidence="1">
    <location>
        <begin position="75"/>
        <end position="96"/>
    </location>
</feature>
<evidence type="ECO:0000313" key="3">
    <source>
        <dbReference type="Proteomes" id="UP001204151"/>
    </source>
</evidence>
<keyword evidence="1" id="KW-0472">Membrane</keyword>
<dbReference type="RefSeq" id="WP_258815179.1">
    <property type="nucleotide sequence ID" value="NZ_JANUGW010000002.1"/>
</dbReference>